<dbReference type="RefSeq" id="WP_108964109.1">
    <property type="nucleotide sequence ID" value="NZ_CP026947.1"/>
</dbReference>
<dbReference type="SMART" id="SM00062">
    <property type="entry name" value="PBPb"/>
    <property type="match status" value="1"/>
</dbReference>
<dbReference type="GO" id="GO:0043190">
    <property type="term" value="C:ATP-binding cassette (ABC) transporter complex"/>
    <property type="evidence" value="ECO:0007669"/>
    <property type="project" value="InterPro"/>
</dbReference>
<feature type="chain" id="PRO_5038772236" evidence="4">
    <location>
        <begin position="20"/>
        <end position="333"/>
    </location>
</feature>
<dbReference type="PANTHER" id="PTHR30024">
    <property type="entry name" value="ALIPHATIC SULFONATES-BINDING PROTEIN-RELATED"/>
    <property type="match status" value="1"/>
</dbReference>
<evidence type="ECO:0000313" key="7">
    <source>
        <dbReference type="Proteomes" id="UP000244989"/>
    </source>
</evidence>
<name>A0A2U1T671_9CORY</name>
<dbReference type="PROSITE" id="PS51257">
    <property type="entry name" value="PROKAR_LIPOPROTEIN"/>
    <property type="match status" value="1"/>
</dbReference>
<dbReference type="GO" id="GO:0042597">
    <property type="term" value="C:periplasmic space"/>
    <property type="evidence" value="ECO:0007669"/>
    <property type="project" value="UniProtKB-SubCell"/>
</dbReference>
<evidence type="ECO:0000313" key="6">
    <source>
        <dbReference type="EMBL" id="PWC01465.1"/>
    </source>
</evidence>
<comment type="similarity">
    <text evidence="2">Belongs to the bacterial solute-binding protein SsuA/TauA family.</text>
</comment>
<feature type="domain" description="Solute-binding protein family 3/N-terminal" evidence="5">
    <location>
        <begin position="47"/>
        <end position="261"/>
    </location>
</feature>
<dbReference type="EMBL" id="QEEZ01000012">
    <property type="protein sequence ID" value="PWC01465.1"/>
    <property type="molecule type" value="Genomic_DNA"/>
</dbReference>
<dbReference type="InterPro" id="IPR001638">
    <property type="entry name" value="Solute-binding_3/MltF_N"/>
</dbReference>
<dbReference type="PANTHER" id="PTHR30024:SF47">
    <property type="entry name" value="TAURINE-BINDING PERIPLASMIC PROTEIN"/>
    <property type="match status" value="1"/>
</dbReference>
<dbReference type="OrthoDB" id="286202at2"/>
<evidence type="ECO:0000256" key="3">
    <source>
        <dbReference type="ARBA" id="ARBA00022729"/>
    </source>
</evidence>
<comment type="subcellular location">
    <subcellularLocation>
        <location evidence="1">Periplasm</location>
    </subcellularLocation>
</comment>
<proteinExistence type="inferred from homology"/>
<dbReference type="Gene3D" id="3.40.190.10">
    <property type="entry name" value="Periplasmic binding protein-like II"/>
    <property type="match status" value="2"/>
</dbReference>
<dbReference type="Proteomes" id="UP000244989">
    <property type="component" value="Unassembled WGS sequence"/>
</dbReference>
<comment type="caution">
    <text evidence="6">The sequence shown here is derived from an EMBL/GenBank/DDBJ whole genome shotgun (WGS) entry which is preliminary data.</text>
</comment>
<organism evidence="6 7">
    <name type="scientific">Corynebacterium yudongzhengii</name>
    <dbReference type="NCBI Taxonomy" id="2080740"/>
    <lineage>
        <taxon>Bacteria</taxon>
        <taxon>Bacillati</taxon>
        <taxon>Actinomycetota</taxon>
        <taxon>Actinomycetes</taxon>
        <taxon>Mycobacteriales</taxon>
        <taxon>Corynebacteriaceae</taxon>
        <taxon>Corynebacterium</taxon>
    </lineage>
</organism>
<feature type="signal peptide" evidence="4">
    <location>
        <begin position="1"/>
        <end position="19"/>
    </location>
</feature>
<dbReference type="Pfam" id="PF04069">
    <property type="entry name" value="OpuAC"/>
    <property type="match status" value="1"/>
</dbReference>
<keyword evidence="7" id="KW-1185">Reference proteome</keyword>
<sequence length="333" mass="35631">MARKVTLGVLAAVFTPLMASCVGAPATTYELQEPKECPIDESSYDGAVRIGYQVIPGSALFLRDQGLVESCFPHANVSWVRFATGQDVVQGFASGSIDVGIAGSPPAANALSSPIDLDLKVIRTNDITDSGEALVARDATSIEELAGENIVTAANSTAHYSLLKALEAAGITDAEITFLSPEALLSAWTAGDVDAAFMWGPTLSHMQQEGNTLTTAGEVAEETGAATHLFTLATSELVDNSDIHAVWNELEDHALDVWNEDSERFVQATSVQAGLDAELTRELIEGKKHLYQKEAEDMAEEIRSNLFETAEFLDQQGIADVKEQDHYDEAVIG</sequence>
<protein>
    <submittedName>
        <fullName evidence="6">Taurine ABC transporter substrate-binding protein</fullName>
    </submittedName>
</protein>
<gene>
    <name evidence="6" type="ORF">DF222_07350</name>
</gene>
<dbReference type="InterPro" id="IPR007210">
    <property type="entry name" value="ABC_Gly_betaine_transp_sub-bd"/>
</dbReference>
<dbReference type="GO" id="GO:0042918">
    <property type="term" value="P:alkanesulfonate transmembrane transport"/>
    <property type="evidence" value="ECO:0007669"/>
    <property type="project" value="TreeGrafter"/>
</dbReference>
<evidence type="ECO:0000256" key="2">
    <source>
        <dbReference type="ARBA" id="ARBA00010742"/>
    </source>
</evidence>
<keyword evidence="3 4" id="KW-0732">Signal</keyword>
<reference evidence="7" key="1">
    <citation type="submission" date="2018-04" db="EMBL/GenBank/DDBJ databases">
        <authorList>
            <person name="Liu S."/>
            <person name="Wang Z."/>
            <person name="Li J."/>
        </authorList>
    </citation>
    <scope>NUCLEOTIDE SEQUENCE [LARGE SCALE GENOMIC DNA]</scope>
    <source>
        <strain evidence="7">2189</strain>
    </source>
</reference>
<accession>A0A2U1T671</accession>
<evidence type="ECO:0000256" key="4">
    <source>
        <dbReference type="SAM" id="SignalP"/>
    </source>
</evidence>
<evidence type="ECO:0000256" key="1">
    <source>
        <dbReference type="ARBA" id="ARBA00004418"/>
    </source>
</evidence>
<dbReference type="SUPFAM" id="SSF53850">
    <property type="entry name" value="Periplasmic binding protein-like II"/>
    <property type="match status" value="1"/>
</dbReference>
<dbReference type="AlphaFoldDB" id="A0A2U1T671"/>
<evidence type="ECO:0000259" key="5">
    <source>
        <dbReference type="SMART" id="SM00062"/>
    </source>
</evidence>
<dbReference type="GO" id="GO:0022857">
    <property type="term" value="F:transmembrane transporter activity"/>
    <property type="evidence" value="ECO:0007669"/>
    <property type="project" value="InterPro"/>
</dbReference>